<reference evidence="1" key="1">
    <citation type="submission" date="2020-03" db="EMBL/GenBank/DDBJ databases">
        <title>Castanea mollissima Vanexum genome sequencing.</title>
        <authorList>
            <person name="Staton M."/>
        </authorList>
    </citation>
    <scope>NUCLEOTIDE SEQUENCE</scope>
    <source>
        <tissue evidence="1">Leaf</tissue>
    </source>
</reference>
<accession>A0A8J4R5R1</accession>
<dbReference type="EMBL" id="JRKL02001355">
    <property type="protein sequence ID" value="KAF3964503.1"/>
    <property type="molecule type" value="Genomic_DNA"/>
</dbReference>
<evidence type="ECO:0000313" key="1">
    <source>
        <dbReference type="EMBL" id="KAF3964503.1"/>
    </source>
</evidence>
<dbReference type="PANTHER" id="PTHR33524:SF1">
    <property type="entry name" value="SET DOMAIN-CONTAINING PROTEIN"/>
    <property type="match status" value="1"/>
</dbReference>
<evidence type="ECO:0000313" key="2">
    <source>
        <dbReference type="Proteomes" id="UP000737018"/>
    </source>
</evidence>
<keyword evidence="2" id="KW-1185">Reference proteome</keyword>
<dbReference type="InterPro" id="IPR040415">
    <property type="entry name" value="SETD9"/>
</dbReference>
<gene>
    <name evidence="1" type="ORF">CMV_011214</name>
</gene>
<protein>
    <submittedName>
        <fullName evidence="1">Uncharacterized protein</fullName>
    </submittedName>
</protein>
<organism evidence="1 2">
    <name type="scientific">Castanea mollissima</name>
    <name type="common">Chinese chestnut</name>
    <dbReference type="NCBI Taxonomy" id="60419"/>
    <lineage>
        <taxon>Eukaryota</taxon>
        <taxon>Viridiplantae</taxon>
        <taxon>Streptophyta</taxon>
        <taxon>Embryophyta</taxon>
        <taxon>Tracheophyta</taxon>
        <taxon>Spermatophyta</taxon>
        <taxon>Magnoliopsida</taxon>
        <taxon>eudicotyledons</taxon>
        <taxon>Gunneridae</taxon>
        <taxon>Pentapetalae</taxon>
        <taxon>rosids</taxon>
        <taxon>fabids</taxon>
        <taxon>Fagales</taxon>
        <taxon>Fagaceae</taxon>
        <taxon>Castanea</taxon>
    </lineage>
</organism>
<name>A0A8J4R5R1_9ROSI</name>
<dbReference type="OrthoDB" id="1735120at2759"/>
<dbReference type="AlphaFoldDB" id="A0A8J4R5R1"/>
<dbReference type="Proteomes" id="UP000737018">
    <property type="component" value="Unassembled WGS sequence"/>
</dbReference>
<comment type="caution">
    <text evidence="1">The sequence shown here is derived from an EMBL/GenBank/DDBJ whole genome shotgun (WGS) entry which is preliminary data.</text>
</comment>
<dbReference type="PANTHER" id="PTHR33524">
    <property type="entry name" value="C5ORF35"/>
    <property type="match status" value="1"/>
</dbReference>
<proteinExistence type="predicted"/>
<sequence length="126" mass="14233">MLLYDPFALLQMIFTGYENSCIPRQLQFEAGINKLFLYTRDADEANVEEFNEMACKVILADQQKQLAENIHAQIKSFSMCINEILLPYTKRIVEAQELPPQPIATLCQSGLSFDIGKNGQPTSCPD</sequence>